<feature type="transmembrane region" description="Helical" evidence="8">
    <location>
        <begin position="348"/>
        <end position="366"/>
    </location>
</feature>
<dbReference type="GO" id="GO:0022857">
    <property type="term" value="F:transmembrane transporter activity"/>
    <property type="evidence" value="ECO:0007669"/>
    <property type="project" value="InterPro"/>
</dbReference>
<keyword evidence="5 8" id="KW-0812">Transmembrane</keyword>
<reference evidence="10 12" key="1">
    <citation type="submission" date="2015-07" db="EMBL/GenBank/DDBJ databases">
        <title>Fjat-14205 dsm 2895.</title>
        <authorList>
            <person name="Liu B."/>
            <person name="Wang J."/>
            <person name="Zhu Y."/>
            <person name="Liu G."/>
            <person name="Chen Q."/>
            <person name="Chen Z."/>
            <person name="Lan J."/>
            <person name="Che J."/>
            <person name="Ge C."/>
            <person name="Shi H."/>
            <person name="Pan Z."/>
            <person name="Liu X."/>
        </authorList>
    </citation>
    <scope>NUCLEOTIDE SEQUENCE [LARGE SCALE GENOMIC DNA]</scope>
    <source>
        <strain evidence="10 12">DSM 2895</strain>
    </source>
</reference>
<feature type="transmembrane region" description="Helical" evidence="8">
    <location>
        <begin position="7"/>
        <end position="30"/>
    </location>
</feature>
<dbReference type="EMBL" id="LGUG01000004">
    <property type="protein sequence ID" value="KON97911.1"/>
    <property type="molecule type" value="Genomic_DNA"/>
</dbReference>
<dbReference type="SUPFAM" id="SSF103473">
    <property type="entry name" value="MFS general substrate transporter"/>
    <property type="match status" value="1"/>
</dbReference>
<dbReference type="Proteomes" id="UP000182836">
    <property type="component" value="Unassembled WGS sequence"/>
</dbReference>
<keyword evidence="4" id="KW-1003">Cell membrane</keyword>
<dbReference type="GeneID" id="42308044"/>
<dbReference type="Pfam" id="PF07690">
    <property type="entry name" value="MFS_1"/>
    <property type="match status" value="1"/>
</dbReference>
<feature type="transmembrane region" description="Helical" evidence="8">
    <location>
        <begin position="163"/>
        <end position="187"/>
    </location>
</feature>
<evidence type="ECO:0000256" key="8">
    <source>
        <dbReference type="SAM" id="Phobius"/>
    </source>
</evidence>
<feature type="transmembrane region" description="Helical" evidence="8">
    <location>
        <begin position="73"/>
        <end position="94"/>
    </location>
</feature>
<dbReference type="InterPro" id="IPR020846">
    <property type="entry name" value="MFS_dom"/>
</dbReference>
<evidence type="ECO:0000256" key="7">
    <source>
        <dbReference type="ARBA" id="ARBA00023136"/>
    </source>
</evidence>
<evidence type="ECO:0000256" key="6">
    <source>
        <dbReference type="ARBA" id="ARBA00022989"/>
    </source>
</evidence>
<sequence>MDEKKTWDLISIASIPLVMTLGNSMLIPVLPIMEKKLAISPLQASMVITVYSVVAILFIPIAGFLSDRMGRKVIIIPSLIIAGLGGLLSGWAAWKMSHPYFMILAGRLLQGIGAAGAFPIVMPLIGDMFQRKSEVSAGLGFIETSNTFGKVLSPVLGAVLASLLWYIPFFSTPVFCLISALLVAFFVKTPKEKKAPKDFKSFKASIAWIFQTEGRWLYAIFSIGCISMFVLFGVLFHLSSVLENQYKIEGVMKGMILAIPLAALCITSYITGKAIGESKIVMKWIAFSGMLLLSGSILWISFSNGIYLLIFALSLSGIGIGGALPSLDALITQGFGKEERGTITSLYNSARFIGVALGPPVFAFLIKFSHKTLFFSVAGACIAAAILSLFAIKPPGKPPTKGTIFSTSVSKKERAR</sequence>
<evidence type="ECO:0000256" key="1">
    <source>
        <dbReference type="ARBA" id="ARBA00004651"/>
    </source>
</evidence>
<dbReference type="AlphaFoldDB" id="A0A0D1XXJ5"/>
<dbReference type="PANTHER" id="PTHR43124">
    <property type="entry name" value="PURINE EFFLUX PUMP PBUE"/>
    <property type="match status" value="1"/>
</dbReference>
<protein>
    <submittedName>
        <fullName evidence="10 11">MFS transporter</fullName>
    </submittedName>
</protein>
<dbReference type="InterPro" id="IPR005829">
    <property type="entry name" value="Sugar_transporter_CS"/>
</dbReference>
<dbReference type="PANTHER" id="PTHR43124:SF3">
    <property type="entry name" value="CHLORAMPHENICOL EFFLUX PUMP RV0191"/>
    <property type="match status" value="1"/>
</dbReference>
<dbReference type="PRINTS" id="PR01035">
    <property type="entry name" value="TCRTETA"/>
</dbReference>
<dbReference type="EMBL" id="FNED01000001">
    <property type="protein sequence ID" value="SDH98158.1"/>
    <property type="molecule type" value="Genomic_DNA"/>
</dbReference>
<evidence type="ECO:0000256" key="2">
    <source>
        <dbReference type="ARBA" id="ARBA00007520"/>
    </source>
</evidence>
<dbReference type="PROSITE" id="PS00216">
    <property type="entry name" value="SUGAR_TRANSPORT_1"/>
    <property type="match status" value="1"/>
</dbReference>
<dbReference type="InterPro" id="IPR050189">
    <property type="entry name" value="MFS_Efflux_Transporters"/>
</dbReference>
<proteinExistence type="inferred from homology"/>
<dbReference type="PROSITE" id="PS50850">
    <property type="entry name" value="MFS"/>
    <property type="match status" value="1"/>
</dbReference>
<comment type="subcellular location">
    <subcellularLocation>
        <location evidence="1">Cell membrane</location>
        <topology evidence="1">Multi-pass membrane protein</topology>
    </subcellularLocation>
</comment>
<evidence type="ECO:0000256" key="4">
    <source>
        <dbReference type="ARBA" id="ARBA00022475"/>
    </source>
</evidence>
<evidence type="ECO:0000256" key="3">
    <source>
        <dbReference type="ARBA" id="ARBA00022448"/>
    </source>
</evidence>
<feature type="transmembrane region" description="Helical" evidence="8">
    <location>
        <begin position="137"/>
        <end position="157"/>
    </location>
</feature>
<dbReference type="InterPro" id="IPR001958">
    <property type="entry name" value="Tet-R_TetA/multi-R_MdtG-like"/>
</dbReference>
<evidence type="ECO:0000313" key="12">
    <source>
        <dbReference type="Proteomes" id="UP000037269"/>
    </source>
</evidence>
<feature type="transmembrane region" description="Helical" evidence="8">
    <location>
        <begin position="42"/>
        <end position="66"/>
    </location>
</feature>
<evidence type="ECO:0000313" key="11">
    <source>
        <dbReference type="EMBL" id="SDH98158.1"/>
    </source>
</evidence>
<feature type="domain" description="Major facilitator superfamily (MFS) profile" evidence="9">
    <location>
        <begin position="8"/>
        <end position="396"/>
    </location>
</feature>
<feature type="transmembrane region" description="Helical" evidence="8">
    <location>
        <begin position="100"/>
        <end position="125"/>
    </location>
</feature>
<dbReference type="InterPro" id="IPR036259">
    <property type="entry name" value="MFS_trans_sf"/>
</dbReference>
<reference evidence="11 13" key="2">
    <citation type="submission" date="2016-10" db="EMBL/GenBank/DDBJ databases">
        <authorList>
            <person name="de Groot N.N."/>
        </authorList>
    </citation>
    <scope>NUCLEOTIDE SEQUENCE [LARGE SCALE GENOMIC DNA]</scope>
    <source>
        <strain evidence="11 13">DSM 2895</strain>
    </source>
</reference>
<accession>A0A0D1XXJ5</accession>
<keyword evidence="7 8" id="KW-0472">Membrane</keyword>
<evidence type="ECO:0000256" key="5">
    <source>
        <dbReference type="ARBA" id="ARBA00022692"/>
    </source>
</evidence>
<dbReference type="Proteomes" id="UP000037269">
    <property type="component" value="Unassembled WGS sequence"/>
</dbReference>
<dbReference type="CDD" id="cd17474">
    <property type="entry name" value="MFS_YfmO_like"/>
    <property type="match status" value="1"/>
</dbReference>
<evidence type="ECO:0000259" key="9">
    <source>
        <dbReference type="PROSITE" id="PS50850"/>
    </source>
</evidence>
<dbReference type="Gene3D" id="1.20.1250.20">
    <property type="entry name" value="MFS general substrate transporter like domains"/>
    <property type="match status" value="1"/>
</dbReference>
<keyword evidence="6 8" id="KW-1133">Transmembrane helix</keyword>
<name>A0A0D1XXJ5_ANEMI</name>
<keyword evidence="3" id="KW-0813">Transport</keyword>
<dbReference type="PATRIC" id="fig|47500.12.peg.2878"/>
<comment type="similarity">
    <text evidence="2">Belongs to the major facilitator superfamily. TCR/Tet family.</text>
</comment>
<evidence type="ECO:0000313" key="10">
    <source>
        <dbReference type="EMBL" id="KON97911.1"/>
    </source>
</evidence>
<feature type="transmembrane region" description="Helical" evidence="8">
    <location>
        <begin position="250"/>
        <end position="269"/>
    </location>
</feature>
<dbReference type="RefSeq" id="WP_043067843.1">
    <property type="nucleotide sequence ID" value="NZ_BJOA01000026.1"/>
</dbReference>
<evidence type="ECO:0000313" key="13">
    <source>
        <dbReference type="Proteomes" id="UP000182836"/>
    </source>
</evidence>
<dbReference type="GO" id="GO:0005886">
    <property type="term" value="C:plasma membrane"/>
    <property type="evidence" value="ECO:0007669"/>
    <property type="project" value="UniProtKB-SubCell"/>
</dbReference>
<feature type="transmembrane region" description="Helical" evidence="8">
    <location>
        <begin position="216"/>
        <end position="238"/>
    </location>
</feature>
<dbReference type="STRING" id="47500.AF333_23245"/>
<dbReference type="PROSITE" id="PS00217">
    <property type="entry name" value="SUGAR_TRANSPORT_2"/>
    <property type="match status" value="1"/>
</dbReference>
<feature type="transmembrane region" description="Helical" evidence="8">
    <location>
        <begin position="372"/>
        <end position="392"/>
    </location>
</feature>
<organism evidence="10 12">
    <name type="scientific">Aneurinibacillus migulanus</name>
    <name type="common">Bacillus migulanus</name>
    <dbReference type="NCBI Taxonomy" id="47500"/>
    <lineage>
        <taxon>Bacteria</taxon>
        <taxon>Bacillati</taxon>
        <taxon>Bacillota</taxon>
        <taxon>Bacilli</taxon>
        <taxon>Bacillales</taxon>
        <taxon>Paenibacillaceae</taxon>
        <taxon>Aneurinibacillus group</taxon>
        <taxon>Aneurinibacillus</taxon>
    </lineage>
</organism>
<gene>
    <name evidence="10" type="ORF">AF333_23245</name>
    <name evidence="11" type="ORF">SAMN04487909_101121</name>
</gene>
<keyword evidence="12" id="KW-1185">Reference proteome</keyword>
<dbReference type="OrthoDB" id="2986280at2"/>
<dbReference type="InterPro" id="IPR011701">
    <property type="entry name" value="MFS"/>
</dbReference>